<dbReference type="CDD" id="cd06571">
    <property type="entry name" value="Bac_DnaA_C"/>
    <property type="match status" value="1"/>
</dbReference>
<organism evidence="2 3">
    <name type="scientific">Hyphococcus lacteus</name>
    <dbReference type="NCBI Taxonomy" id="3143536"/>
    <lineage>
        <taxon>Bacteria</taxon>
        <taxon>Pseudomonadati</taxon>
        <taxon>Pseudomonadota</taxon>
        <taxon>Alphaproteobacteria</taxon>
        <taxon>Parvularculales</taxon>
        <taxon>Parvularculaceae</taxon>
        <taxon>Hyphococcus</taxon>
    </lineage>
</organism>
<dbReference type="RefSeq" id="WP_369312012.1">
    <property type="nucleotide sequence ID" value="NZ_JBEHZE010000001.1"/>
</dbReference>
<name>A0ABV3Z082_9PROT</name>
<accession>A0ABV3Z082</accession>
<dbReference type="InterPro" id="IPR010921">
    <property type="entry name" value="Trp_repressor/repl_initiator"/>
</dbReference>
<dbReference type="InterPro" id="IPR013159">
    <property type="entry name" value="DnaA_C"/>
</dbReference>
<protein>
    <submittedName>
        <fullName evidence="2">Helix-turn-helix domain-containing protein</fullName>
    </submittedName>
</protein>
<keyword evidence="3" id="KW-1185">Reference proteome</keyword>
<reference evidence="2 3" key="1">
    <citation type="submission" date="2024-05" db="EMBL/GenBank/DDBJ databases">
        <title>Three bacterial strains, DH-69, EH-24, and ECK-19 isolated from coastal sediments.</title>
        <authorList>
            <person name="Ye Y.-Q."/>
            <person name="Du Z.-J."/>
        </authorList>
    </citation>
    <scope>NUCLEOTIDE SEQUENCE [LARGE SCALE GENOMIC DNA]</scope>
    <source>
        <strain evidence="2 3">ECK-19</strain>
    </source>
</reference>
<sequence>MSKKTNRFSQSANRLTARMAKEIVCEAYGFPHAVLISPVRGGALHARARQVAMYLAHVVGQLTLNEVAEHFNRDRSTVSHACINIEDSRDSPIIDLQIEYMEKRLRERLRKAVQQGLFKQALSVVEHKARDVGVEPDLTLSGNCANTGDHRMKAVGALRR</sequence>
<proteinExistence type="predicted"/>
<dbReference type="EMBL" id="JBEHZE010000001">
    <property type="protein sequence ID" value="MEX6632186.1"/>
    <property type="molecule type" value="Genomic_DNA"/>
</dbReference>
<dbReference type="Pfam" id="PF08299">
    <property type="entry name" value="Bac_DnaA_C"/>
    <property type="match status" value="1"/>
</dbReference>
<gene>
    <name evidence="2" type="ORF">ABFZ84_01360</name>
</gene>
<comment type="caution">
    <text evidence="2">The sequence shown here is derived from an EMBL/GenBank/DDBJ whole genome shotgun (WGS) entry which is preliminary data.</text>
</comment>
<dbReference type="Gene3D" id="1.10.1750.10">
    <property type="match status" value="1"/>
</dbReference>
<dbReference type="SMART" id="SM00760">
    <property type="entry name" value="Bac_DnaA_C"/>
    <property type="match status" value="1"/>
</dbReference>
<dbReference type="Proteomes" id="UP001560685">
    <property type="component" value="Unassembled WGS sequence"/>
</dbReference>
<dbReference type="SUPFAM" id="SSF48295">
    <property type="entry name" value="TrpR-like"/>
    <property type="match status" value="1"/>
</dbReference>
<evidence type="ECO:0000259" key="1">
    <source>
        <dbReference type="SMART" id="SM00760"/>
    </source>
</evidence>
<evidence type="ECO:0000313" key="3">
    <source>
        <dbReference type="Proteomes" id="UP001560685"/>
    </source>
</evidence>
<evidence type="ECO:0000313" key="2">
    <source>
        <dbReference type="EMBL" id="MEX6632186.1"/>
    </source>
</evidence>
<feature type="domain" description="Chromosomal replication initiator DnaA C-terminal" evidence="1">
    <location>
        <begin position="16"/>
        <end position="85"/>
    </location>
</feature>